<dbReference type="NCBIfam" id="TIGR02937">
    <property type="entry name" value="sigma70-ECF"/>
    <property type="match status" value="1"/>
</dbReference>
<accession>A0A402A8M2</accession>
<dbReference type="InterPro" id="IPR014284">
    <property type="entry name" value="RNA_pol_sigma-70_dom"/>
</dbReference>
<dbReference type="InterPro" id="IPR039425">
    <property type="entry name" value="RNA_pol_sigma-70-like"/>
</dbReference>
<dbReference type="InterPro" id="IPR007630">
    <property type="entry name" value="RNA_pol_sigma70_r4"/>
</dbReference>
<dbReference type="Gene3D" id="1.10.1740.10">
    <property type="match status" value="1"/>
</dbReference>
<evidence type="ECO:0000259" key="7">
    <source>
        <dbReference type="Pfam" id="PF04545"/>
    </source>
</evidence>
<dbReference type="InterPro" id="IPR013324">
    <property type="entry name" value="RNA_pol_sigma_r3/r4-like"/>
</dbReference>
<feature type="domain" description="RNA polymerase sigma-70 region 2" evidence="6">
    <location>
        <begin position="43"/>
        <end position="109"/>
    </location>
</feature>
<dbReference type="InterPro" id="IPR036388">
    <property type="entry name" value="WH-like_DNA-bd_sf"/>
</dbReference>
<dbReference type="Gene3D" id="1.10.10.10">
    <property type="entry name" value="Winged helix-like DNA-binding domain superfamily/Winged helix DNA-binding domain"/>
    <property type="match status" value="1"/>
</dbReference>
<keyword evidence="2" id="KW-0805">Transcription regulation</keyword>
<dbReference type="PANTHER" id="PTHR43133:SF8">
    <property type="entry name" value="RNA POLYMERASE SIGMA FACTOR HI_1459-RELATED"/>
    <property type="match status" value="1"/>
</dbReference>
<evidence type="ECO:0000256" key="2">
    <source>
        <dbReference type="ARBA" id="ARBA00023015"/>
    </source>
</evidence>
<dbReference type="GO" id="GO:0006352">
    <property type="term" value="P:DNA-templated transcription initiation"/>
    <property type="evidence" value="ECO:0007669"/>
    <property type="project" value="InterPro"/>
</dbReference>
<dbReference type="InterPro" id="IPR013325">
    <property type="entry name" value="RNA_pol_sigma_r2"/>
</dbReference>
<proteinExistence type="inferred from homology"/>
<dbReference type="SUPFAM" id="SSF88946">
    <property type="entry name" value="Sigma2 domain of RNA polymerase sigma factors"/>
    <property type="match status" value="1"/>
</dbReference>
<dbReference type="EMBL" id="BIFR01000002">
    <property type="protein sequence ID" value="GCE15510.1"/>
    <property type="molecule type" value="Genomic_DNA"/>
</dbReference>
<comment type="caution">
    <text evidence="8">The sequence shown here is derived from an EMBL/GenBank/DDBJ whole genome shotgun (WGS) entry which is preliminary data.</text>
</comment>
<keyword evidence="3" id="KW-0731">Sigma factor</keyword>
<name>A0A402A8M2_9CHLR</name>
<evidence type="ECO:0000256" key="3">
    <source>
        <dbReference type="ARBA" id="ARBA00023082"/>
    </source>
</evidence>
<evidence type="ECO:0000256" key="5">
    <source>
        <dbReference type="ARBA" id="ARBA00023163"/>
    </source>
</evidence>
<dbReference type="Proteomes" id="UP000287352">
    <property type="component" value="Unassembled WGS sequence"/>
</dbReference>
<keyword evidence="5" id="KW-0804">Transcription</keyword>
<dbReference type="GO" id="GO:0003677">
    <property type="term" value="F:DNA binding"/>
    <property type="evidence" value="ECO:0007669"/>
    <property type="project" value="UniProtKB-KW"/>
</dbReference>
<gene>
    <name evidence="8" type="primary">rpoE_8</name>
    <name evidence="8" type="ORF">KTT_53690</name>
</gene>
<dbReference type="SUPFAM" id="SSF88659">
    <property type="entry name" value="Sigma3 and sigma4 domains of RNA polymerase sigma factors"/>
    <property type="match status" value="1"/>
</dbReference>
<comment type="similarity">
    <text evidence="1">Belongs to the sigma-70 factor family. ECF subfamily.</text>
</comment>
<reference evidence="9" key="1">
    <citation type="submission" date="2018-12" db="EMBL/GenBank/DDBJ databases">
        <title>Tengunoibacter tsumagoiensis gen. nov., sp. nov., Dictyobacter kobayashii sp. nov., D. alpinus sp. nov., and D. joshuensis sp. nov. and description of Dictyobacteraceae fam. nov. within the order Ktedonobacterales isolated from Tengu-no-mugimeshi.</title>
        <authorList>
            <person name="Wang C.M."/>
            <person name="Zheng Y."/>
            <person name="Sakai Y."/>
            <person name="Toyoda A."/>
            <person name="Minakuchi Y."/>
            <person name="Abe K."/>
            <person name="Yokota A."/>
            <person name="Yabe S."/>
        </authorList>
    </citation>
    <scope>NUCLEOTIDE SEQUENCE [LARGE SCALE GENOMIC DNA]</scope>
    <source>
        <strain evidence="9">Uno3</strain>
    </source>
</reference>
<keyword evidence="4" id="KW-0238">DNA-binding</keyword>
<sequence>MAFPVPRFGASSDKFYEILNKREGHTMHQGKATEEQSDVHIALYDRHISALLPYLTRLMTSRQDVEDVLFDVFAAALTSQTFAHLTDEQQRAWLYRVARNKAIDHYRHHTALTIVPMEETWDNQDEEPTPEQRFLRQECHAFLHEAIAQLSPLQQQLIHLRYQENMRLVDIAACFQKPDGTVRKMLARTLKQLRTLYERQEKGGNHEAI</sequence>
<evidence type="ECO:0000313" key="8">
    <source>
        <dbReference type="EMBL" id="GCE15510.1"/>
    </source>
</evidence>
<evidence type="ECO:0000313" key="9">
    <source>
        <dbReference type="Proteomes" id="UP000287352"/>
    </source>
</evidence>
<dbReference type="PANTHER" id="PTHR43133">
    <property type="entry name" value="RNA POLYMERASE ECF-TYPE SIGMA FACTO"/>
    <property type="match status" value="1"/>
</dbReference>
<evidence type="ECO:0000259" key="6">
    <source>
        <dbReference type="Pfam" id="PF04542"/>
    </source>
</evidence>
<protein>
    <submittedName>
        <fullName evidence="8">RNA polymerase sigma factor</fullName>
    </submittedName>
</protein>
<dbReference type="Pfam" id="PF04545">
    <property type="entry name" value="Sigma70_r4"/>
    <property type="match status" value="1"/>
</dbReference>
<feature type="domain" description="RNA polymerase sigma-70 region 4" evidence="7">
    <location>
        <begin position="146"/>
        <end position="194"/>
    </location>
</feature>
<dbReference type="AlphaFoldDB" id="A0A402A8M2"/>
<evidence type="ECO:0000256" key="4">
    <source>
        <dbReference type="ARBA" id="ARBA00023125"/>
    </source>
</evidence>
<evidence type="ECO:0000256" key="1">
    <source>
        <dbReference type="ARBA" id="ARBA00010641"/>
    </source>
</evidence>
<dbReference type="GO" id="GO:0016987">
    <property type="term" value="F:sigma factor activity"/>
    <property type="evidence" value="ECO:0007669"/>
    <property type="project" value="UniProtKB-KW"/>
</dbReference>
<organism evidence="8 9">
    <name type="scientific">Tengunoibacter tsumagoiensis</name>
    <dbReference type="NCBI Taxonomy" id="2014871"/>
    <lineage>
        <taxon>Bacteria</taxon>
        <taxon>Bacillati</taxon>
        <taxon>Chloroflexota</taxon>
        <taxon>Ktedonobacteria</taxon>
        <taxon>Ktedonobacterales</taxon>
        <taxon>Dictyobacteraceae</taxon>
        <taxon>Tengunoibacter</taxon>
    </lineage>
</organism>
<keyword evidence="9" id="KW-1185">Reference proteome</keyword>
<dbReference type="InterPro" id="IPR007627">
    <property type="entry name" value="RNA_pol_sigma70_r2"/>
</dbReference>
<dbReference type="CDD" id="cd06171">
    <property type="entry name" value="Sigma70_r4"/>
    <property type="match status" value="1"/>
</dbReference>
<dbReference type="OrthoDB" id="157311at2"/>
<dbReference type="Pfam" id="PF04542">
    <property type="entry name" value="Sigma70_r2"/>
    <property type="match status" value="1"/>
</dbReference>